<dbReference type="InterPro" id="IPR017867">
    <property type="entry name" value="Tyr_phospatase_low_mol_wt"/>
</dbReference>
<dbReference type="Proteomes" id="UP000196138">
    <property type="component" value="Chromosome"/>
</dbReference>
<protein>
    <recommendedName>
        <fullName evidence="2">protein-tyrosine-phosphatase</fullName>
        <ecNumber evidence="2">3.1.3.48</ecNumber>
    </recommendedName>
</protein>
<reference evidence="7 8" key="1">
    <citation type="submission" date="2017-05" db="EMBL/GenBank/DDBJ databases">
        <authorList>
            <person name="Song R."/>
            <person name="Chenine A.L."/>
            <person name="Ruprecht R.M."/>
        </authorList>
    </citation>
    <scope>NUCLEOTIDE SEQUENCE [LARGE SCALE GENOMIC DNA]</scope>
    <source>
        <strain evidence="7 8">DSM 26136</strain>
    </source>
</reference>
<dbReference type="SUPFAM" id="SSF52788">
    <property type="entry name" value="Phosphotyrosine protein phosphatases I"/>
    <property type="match status" value="1"/>
</dbReference>
<evidence type="ECO:0000313" key="7">
    <source>
        <dbReference type="EMBL" id="ARU06540.1"/>
    </source>
</evidence>
<keyword evidence="8" id="KW-1185">Reference proteome</keyword>
<dbReference type="InterPro" id="IPR036196">
    <property type="entry name" value="Ptyr_pPase_sf"/>
</dbReference>
<evidence type="ECO:0000313" key="8">
    <source>
        <dbReference type="Proteomes" id="UP000196138"/>
    </source>
</evidence>
<dbReference type="InterPro" id="IPR050438">
    <property type="entry name" value="LMW_PTPase"/>
</dbReference>
<dbReference type="InterPro" id="IPR023485">
    <property type="entry name" value="Ptyr_pPase"/>
</dbReference>
<evidence type="ECO:0000256" key="1">
    <source>
        <dbReference type="ARBA" id="ARBA00011063"/>
    </source>
</evidence>
<gene>
    <name evidence="7" type="ORF">CCO03_00455</name>
</gene>
<dbReference type="EC" id="3.1.3.48" evidence="2"/>
<dbReference type="AlphaFoldDB" id="A0A1Y0ET10"/>
<sequence length="180" mass="19898">MPPPAPLPRVLFVCTGNICRSPTAHALLAHKARQRGWPMTVDSAAVSNEEAGRPMDARSARELTRRGYPPLTHRARQVVAADFSRFDLVIGMTQAHVHALQRQRERARHSAPGAELATVRRMLDVLPGPLHGQDVPDPWYGGEADFIHAFDLIDQAVEAWLADWARPTPADLAERPRADA</sequence>
<dbReference type="KEGG" id="cser:CCO03_00455"/>
<dbReference type="SMART" id="SM00226">
    <property type="entry name" value="LMWPc"/>
    <property type="match status" value="1"/>
</dbReference>
<keyword evidence="4" id="KW-0904">Protein phosphatase</keyword>
<keyword evidence="3" id="KW-0378">Hydrolase</keyword>
<name>A0A1Y0ET10_9BURK</name>
<evidence type="ECO:0000256" key="5">
    <source>
        <dbReference type="PIRSR" id="PIRSR617867-1"/>
    </source>
</evidence>
<dbReference type="PANTHER" id="PTHR11717">
    <property type="entry name" value="LOW MOLECULAR WEIGHT PROTEIN TYROSINE PHOSPHATASE"/>
    <property type="match status" value="1"/>
</dbReference>
<accession>A0A1Y0ET10</accession>
<dbReference type="CDD" id="cd16343">
    <property type="entry name" value="LMWPTP"/>
    <property type="match status" value="1"/>
</dbReference>
<feature type="active site" evidence="5">
    <location>
        <position position="20"/>
    </location>
</feature>
<evidence type="ECO:0000256" key="2">
    <source>
        <dbReference type="ARBA" id="ARBA00013064"/>
    </source>
</evidence>
<organism evidence="7 8">
    <name type="scientific">Comamonas serinivorans</name>
    <dbReference type="NCBI Taxonomy" id="1082851"/>
    <lineage>
        <taxon>Bacteria</taxon>
        <taxon>Pseudomonadati</taxon>
        <taxon>Pseudomonadota</taxon>
        <taxon>Betaproteobacteria</taxon>
        <taxon>Burkholderiales</taxon>
        <taxon>Comamonadaceae</taxon>
        <taxon>Comamonas</taxon>
    </lineage>
</organism>
<evidence type="ECO:0000256" key="4">
    <source>
        <dbReference type="ARBA" id="ARBA00022912"/>
    </source>
</evidence>
<dbReference type="Gene3D" id="3.40.50.2300">
    <property type="match status" value="1"/>
</dbReference>
<dbReference type="OrthoDB" id="9784339at2"/>
<evidence type="ECO:0000259" key="6">
    <source>
        <dbReference type="SMART" id="SM00226"/>
    </source>
</evidence>
<proteinExistence type="inferred from homology"/>
<dbReference type="GO" id="GO:0004725">
    <property type="term" value="F:protein tyrosine phosphatase activity"/>
    <property type="evidence" value="ECO:0007669"/>
    <property type="project" value="UniProtKB-EC"/>
</dbReference>
<comment type="similarity">
    <text evidence="1">Belongs to the low molecular weight phosphotyrosine protein phosphatase family.</text>
</comment>
<feature type="domain" description="Phosphotyrosine protein phosphatase I" evidence="6">
    <location>
        <begin position="8"/>
        <end position="163"/>
    </location>
</feature>
<feature type="active site" description="Nucleophile" evidence="5">
    <location>
        <position position="14"/>
    </location>
</feature>
<dbReference type="Pfam" id="PF01451">
    <property type="entry name" value="LMWPc"/>
    <property type="match status" value="1"/>
</dbReference>
<dbReference type="EMBL" id="CP021455">
    <property type="protein sequence ID" value="ARU06540.1"/>
    <property type="molecule type" value="Genomic_DNA"/>
</dbReference>
<evidence type="ECO:0000256" key="3">
    <source>
        <dbReference type="ARBA" id="ARBA00022801"/>
    </source>
</evidence>
<dbReference type="PRINTS" id="PR00719">
    <property type="entry name" value="LMWPTPASE"/>
</dbReference>
<feature type="active site" description="Proton donor" evidence="5">
    <location>
        <position position="137"/>
    </location>
</feature>
<dbReference type="PANTHER" id="PTHR11717:SF7">
    <property type="entry name" value="LOW MOLECULAR WEIGHT PHOSPHOTYROSINE PROTEIN PHOSPHATASE"/>
    <property type="match status" value="1"/>
</dbReference>